<sequence>MAENSLSSLTHTTPFPHTKPNHAHTAVGETDDGGDGDADDGGHVEMPETTPGSAGVSSAGMTAADSDGEPSDDMDPSPVGVNRVLSLEDQRILHGFNFKEFLSLASRVIDVGDKESMAALEDLKSRWIAKFGDDFKSPDNVGLKPVAIRQATPFPPPPMRLPRRAPRFITPETLAPPTRVFHDCARAAPLVGAAANPTATEVRLNVGIEERESFTTAPVTPIGAVVPMVSVLTDAAPRTGHVDETVDVEQPVAMAADRVGGLLSSGSPATLEPPRRSIAETVPAAAGIHSPMPSTGIYIGNVPLHTHGSDFSCDKFAASFNNSTRKTLSYVNPSIQNGEIVVRPSIDVVREGSRRWDNTAVGYFLGRKPYYHHLNEYVRSVWPAVKTVTATSNGFYFFQFKTEIAMEEVIEGGPWLFQGQPIVLQRWEPGMVLRKHKHTQVPVWIRLRHLPVEFWTNEGLSTVASGVGRPLYQDTITRACTRLDFARVCVMLDISSTLPKHLIIMMPKEDGAEVPCKVEVEYEWVPPKCKNCMSLGHATTACLILKKPRNRLFRCTYRNGL</sequence>
<dbReference type="EMBL" id="JACGWM010001131">
    <property type="protein sequence ID" value="KAL0294866.1"/>
    <property type="molecule type" value="Genomic_DNA"/>
</dbReference>
<organism evidence="3">
    <name type="scientific">Sesamum calycinum</name>
    <dbReference type="NCBI Taxonomy" id="2727403"/>
    <lineage>
        <taxon>Eukaryota</taxon>
        <taxon>Viridiplantae</taxon>
        <taxon>Streptophyta</taxon>
        <taxon>Embryophyta</taxon>
        <taxon>Tracheophyta</taxon>
        <taxon>Spermatophyta</taxon>
        <taxon>Magnoliopsida</taxon>
        <taxon>eudicotyledons</taxon>
        <taxon>Gunneridae</taxon>
        <taxon>Pentapetalae</taxon>
        <taxon>asterids</taxon>
        <taxon>lamiids</taxon>
        <taxon>Lamiales</taxon>
        <taxon>Pedaliaceae</taxon>
        <taxon>Sesamum</taxon>
    </lineage>
</organism>
<proteinExistence type="predicted"/>
<accession>A0AAW2JMJ5</accession>
<reference evidence="3" key="2">
    <citation type="journal article" date="2024" name="Plant">
        <title>Genomic evolution and insights into agronomic trait innovations of Sesamum species.</title>
        <authorList>
            <person name="Miao H."/>
            <person name="Wang L."/>
            <person name="Qu L."/>
            <person name="Liu H."/>
            <person name="Sun Y."/>
            <person name="Le M."/>
            <person name="Wang Q."/>
            <person name="Wei S."/>
            <person name="Zheng Y."/>
            <person name="Lin W."/>
            <person name="Duan Y."/>
            <person name="Cao H."/>
            <person name="Xiong S."/>
            <person name="Wang X."/>
            <person name="Wei L."/>
            <person name="Li C."/>
            <person name="Ma Q."/>
            <person name="Ju M."/>
            <person name="Zhao R."/>
            <person name="Li G."/>
            <person name="Mu C."/>
            <person name="Tian Q."/>
            <person name="Mei H."/>
            <person name="Zhang T."/>
            <person name="Gao T."/>
            <person name="Zhang H."/>
        </authorList>
    </citation>
    <scope>NUCLEOTIDE SEQUENCE</scope>
    <source>
        <strain evidence="3">KEN8</strain>
    </source>
</reference>
<name>A0AAW2JMJ5_9LAMI</name>
<dbReference type="InterPro" id="IPR025558">
    <property type="entry name" value="DUF4283"/>
</dbReference>
<dbReference type="PANTHER" id="PTHR31286">
    <property type="entry name" value="GLYCINE-RICH CELL WALL STRUCTURAL PROTEIN 1.8-LIKE"/>
    <property type="match status" value="1"/>
</dbReference>
<dbReference type="AlphaFoldDB" id="A0AAW2JMJ5"/>
<evidence type="ECO:0000259" key="2">
    <source>
        <dbReference type="Pfam" id="PF14111"/>
    </source>
</evidence>
<feature type="domain" description="DUF4283" evidence="2">
    <location>
        <begin position="355"/>
        <end position="431"/>
    </location>
</feature>
<feature type="compositionally biased region" description="Polar residues" evidence="1">
    <location>
        <begin position="1"/>
        <end position="15"/>
    </location>
</feature>
<feature type="region of interest" description="Disordered" evidence="1">
    <location>
        <begin position="1"/>
        <end position="80"/>
    </location>
</feature>
<dbReference type="InterPro" id="IPR040256">
    <property type="entry name" value="At4g02000-like"/>
</dbReference>
<protein>
    <recommendedName>
        <fullName evidence="2">DUF4283 domain-containing protein</fullName>
    </recommendedName>
</protein>
<evidence type="ECO:0000256" key="1">
    <source>
        <dbReference type="SAM" id="MobiDB-lite"/>
    </source>
</evidence>
<gene>
    <name evidence="3" type="ORF">Scaly_3114400</name>
</gene>
<comment type="caution">
    <text evidence="3">The sequence shown here is derived from an EMBL/GenBank/DDBJ whole genome shotgun (WGS) entry which is preliminary data.</text>
</comment>
<reference evidence="3" key="1">
    <citation type="submission" date="2020-06" db="EMBL/GenBank/DDBJ databases">
        <authorList>
            <person name="Li T."/>
            <person name="Hu X."/>
            <person name="Zhang T."/>
            <person name="Song X."/>
            <person name="Zhang H."/>
            <person name="Dai N."/>
            <person name="Sheng W."/>
            <person name="Hou X."/>
            <person name="Wei L."/>
        </authorList>
    </citation>
    <scope>NUCLEOTIDE SEQUENCE</scope>
    <source>
        <strain evidence="3">KEN8</strain>
        <tissue evidence="3">Leaf</tissue>
    </source>
</reference>
<dbReference type="Pfam" id="PF14111">
    <property type="entry name" value="DUF4283"/>
    <property type="match status" value="1"/>
</dbReference>
<dbReference type="PANTHER" id="PTHR31286:SF180">
    <property type="entry name" value="OS10G0362600 PROTEIN"/>
    <property type="match status" value="1"/>
</dbReference>
<feature type="compositionally biased region" description="Acidic residues" evidence="1">
    <location>
        <begin position="29"/>
        <end position="39"/>
    </location>
</feature>
<evidence type="ECO:0000313" key="3">
    <source>
        <dbReference type="EMBL" id="KAL0294866.1"/>
    </source>
</evidence>
<feature type="compositionally biased region" description="Acidic residues" evidence="1">
    <location>
        <begin position="66"/>
        <end position="75"/>
    </location>
</feature>
<feature type="compositionally biased region" description="Polar residues" evidence="1">
    <location>
        <begin position="50"/>
        <end position="60"/>
    </location>
</feature>